<accession>Q2IXX4</accession>
<keyword evidence="1" id="KW-0813">Transport</keyword>
<evidence type="ECO:0000256" key="3">
    <source>
        <dbReference type="ARBA" id="ARBA00023237"/>
    </source>
</evidence>
<dbReference type="EMBL" id="CP000250">
    <property type="protein sequence ID" value="ABD06936.1"/>
    <property type="molecule type" value="Genomic_DNA"/>
</dbReference>
<dbReference type="Proteomes" id="UP000008809">
    <property type="component" value="Chromosome"/>
</dbReference>
<dbReference type="GO" id="GO:0019867">
    <property type="term" value="C:outer membrane"/>
    <property type="evidence" value="ECO:0007669"/>
    <property type="project" value="InterPro"/>
</dbReference>
<name>Q2IXX4_RHOP2</name>
<dbReference type="HOGENOM" id="CLU_088938_1_0_5"/>
<dbReference type="Pfam" id="PF07660">
    <property type="entry name" value="STN"/>
    <property type="match status" value="1"/>
</dbReference>
<dbReference type="SMART" id="SM00965">
    <property type="entry name" value="STN"/>
    <property type="match status" value="1"/>
</dbReference>
<dbReference type="AlphaFoldDB" id="Q2IXX4"/>
<reference evidence="6 7" key="1">
    <citation type="submission" date="2006-01" db="EMBL/GenBank/DDBJ databases">
        <title>Complete sequence of Rhodopseudomonas palustris HaA2.</title>
        <authorList>
            <consortium name="US DOE Joint Genome Institute"/>
            <person name="Copeland A."/>
            <person name="Lucas S."/>
            <person name="Lapidus A."/>
            <person name="Barry K."/>
            <person name="Detter J.C."/>
            <person name="Glavina T."/>
            <person name="Hammon N."/>
            <person name="Israni S."/>
            <person name="Pitluck S."/>
            <person name="Chain P."/>
            <person name="Malfatti S."/>
            <person name="Shin M."/>
            <person name="Vergez L."/>
            <person name="Schmutz J."/>
            <person name="Larimer F."/>
            <person name="Land M."/>
            <person name="Hauser L."/>
            <person name="Pelletier D.A."/>
            <person name="Kyrpides N."/>
            <person name="Anderson I."/>
            <person name="Oda Y."/>
            <person name="Harwood C.S."/>
            <person name="Richardson P."/>
        </authorList>
    </citation>
    <scope>NUCLEOTIDE SEQUENCE [LARGE SCALE GENOMIC DNA]</scope>
    <source>
        <strain evidence="6 7">HaA2</strain>
    </source>
</reference>
<keyword evidence="7" id="KW-1185">Reference proteome</keyword>
<evidence type="ECO:0000313" key="6">
    <source>
        <dbReference type="EMBL" id="ABD06936.1"/>
    </source>
</evidence>
<keyword evidence="2" id="KW-0472">Membrane</keyword>
<evidence type="ECO:0000313" key="7">
    <source>
        <dbReference type="Proteomes" id="UP000008809"/>
    </source>
</evidence>
<dbReference type="SUPFAM" id="SSF74653">
    <property type="entry name" value="TolA/TonB C-terminal domain"/>
    <property type="match status" value="1"/>
</dbReference>
<dbReference type="InterPro" id="IPR011662">
    <property type="entry name" value="Secretin/TonB_short_N"/>
</dbReference>
<evidence type="ECO:0000259" key="5">
    <source>
        <dbReference type="SMART" id="SM00965"/>
    </source>
</evidence>
<keyword evidence="4" id="KW-0732">Signal</keyword>
<feature type="signal peptide" evidence="4">
    <location>
        <begin position="1"/>
        <end position="16"/>
    </location>
</feature>
<sequence>MLMLAVILLSNSPARAADDPQKFDMPSRPLAEALVDFADRTGIAALIDSETARGKTSSAVRGTLTPANALRILLAGTGLSFRRVGEAGFAVGPNTREPDYVHQAGPRGGAGLEGYFARLQTVVVQSLCVNADLRATRYRSAVQVWIGQTGEIDAVHALGSAGDARHDAQIVDAIATVRAPPPPIGLPQPVTLLLQHITEDVTTCPP</sequence>
<dbReference type="KEGG" id="rpb:RPB_2231"/>
<evidence type="ECO:0000256" key="2">
    <source>
        <dbReference type="ARBA" id="ARBA00023136"/>
    </source>
</evidence>
<protein>
    <submittedName>
        <fullName evidence="6">Secretin/TonB, short-like protein</fullName>
    </submittedName>
</protein>
<dbReference type="STRING" id="316058.RPB_2231"/>
<feature type="domain" description="Secretin/TonB short N-terminal" evidence="5">
    <location>
        <begin position="43"/>
        <end position="94"/>
    </location>
</feature>
<organism evidence="6 7">
    <name type="scientific">Rhodopseudomonas palustris (strain HaA2)</name>
    <dbReference type="NCBI Taxonomy" id="316058"/>
    <lineage>
        <taxon>Bacteria</taxon>
        <taxon>Pseudomonadati</taxon>
        <taxon>Pseudomonadota</taxon>
        <taxon>Alphaproteobacteria</taxon>
        <taxon>Hyphomicrobiales</taxon>
        <taxon>Nitrobacteraceae</taxon>
        <taxon>Rhodopseudomonas</taxon>
    </lineage>
</organism>
<feature type="chain" id="PRO_5004210639" evidence="4">
    <location>
        <begin position="17"/>
        <end position="206"/>
    </location>
</feature>
<proteinExistence type="predicted"/>
<evidence type="ECO:0000256" key="1">
    <source>
        <dbReference type="ARBA" id="ARBA00022448"/>
    </source>
</evidence>
<dbReference type="Gene3D" id="3.55.50.30">
    <property type="match status" value="1"/>
</dbReference>
<dbReference type="eggNOG" id="COG4774">
    <property type="taxonomic scope" value="Bacteria"/>
</dbReference>
<keyword evidence="3" id="KW-0998">Cell outer membrane</keyword>
<gene>
    <name evidence="6" type="ordered locus">RPB_2231</name>
</gene>
<evidence type="ECO:0000256" key="4">
    <source>
        <dbReference type="SAM" id="SignalP"/>
    </source>
</evidence>